<comment type="caution">
    <text evidence="1">The sequence shown here is derived from an EMBL/GenBank/DDBJ whole genome shotgun (WGS) entry which is preliminary data.</text>
</comment>
<organism evidence="1 2">
    <name type="scientific">Cirrhinus mrigala</name>
    <name type="common">Mrigala</name>
    <dbReference type="NCBI Taxonomy" id="683832"/>
    <lineage>
        <taxon>Eukaryota</taxon>
        <taxon>Metazoa</taxon>
        <taxon>Chordata</taxon>
        <taxon>Craniata</taxon>
        <taxon>Vertebrata</taxon>
        <taxon>Euteleostomi</taxon>
        <taxon>Actinopterygii</taxon>
        <taxon>Neopterygii</taxon>
        <taxon>Teleostei</taxon>
        <taxon>Ostariophysi</taxon>
        <taxon>Cypriniformes</taxon>
        <taxon>Cyprinidae</taxon>
        <taxon>Labeoninae</taxon>
        <taxon>Labeonini</taxon>
        <taxon>Cirrhinus</taxon>
    </lineage>
</organism>
<dbReference type="AlphaFoldDB" id="A0ABD0R0H3"/>
<keyword evidence="2" id="KW-1185">Reference proteome</keyword>
<sequence length="133" mass="14054">PEVAYKSPPSHPLLPPSPLPPSVRLHRRYGWSIPCLHSSDSTLVLCCSRIHTSASVPEPFVPPWPSALCLCLVTIGQLPGVVGPTSSMGRHNGCGLGPTWLLLLKVPPVSVWSALVSPVVSLVPSSIWSALVA</sequence>
<evidence type="ECO:0000313" key="2">
    <source>
        <dbReference type="Proteomes" id="UP001529510"/>
    </source>
</evidence>
<feature type="non-terminal residue" evidence="1">
    <location>
        <position position="1"/>
    </location>
</feature>
<proteinExistence type="predicted"/>
<dbReference type="EMBL" id="JAMKFB020000005">
    <property type="protein sequence ID" value="KAL0191931.1"/>
    <property type="molecule type" value="Genomic_DNA"/>
</dbReference>
<reference evidence="1 2" key="1">
    <citation type="submission" date="2024-05" db="EMBL/GenBank/DDBJ databases">
        <title>Genome sequencing and assembly of Indian major carp, Cirrhinus mrigala (Hamilton, 1822).</title>
        <authorList>
            <person name="Mohindra V."/>
            <person name="Chowdhury L.M."/>
            <person name="Lal K."/>
            <person name="Jena J.K."/>
        </authorList>
    </citation>
    <scope>NUCLEOTIDE SEQUENCE [LARGE SCALE GENOMIC DNA]</scope>
    <source>
        <strain evidence="1">CM1030</strain>
        <tissue evidence="1">Blood</tissue>
    </source>
</reference>
<name>A0ABD0R0H3_CIRMR</name>
<gene>
    <name evidence="1" type="ORF">M9458_010227</name>
</gene>
<dbReference type="Proteomes" id="UP001529510">
    <property type="component" value="Unassembled WGS sequence"/>
</dbReference>
<protein>
    <submittedName>
        <fullName evidence="1">Uncharacterized protein</fullName>
    </submittedName>
</protein>
<evidence type="ECO:0000313" key="1">
    <source>
        <dbReference type="EMBL" id="KAL0191931.1"/>
    </source>
</evidence>
<accession>A0ABD0R0H3</accession>